<feature type="region of interest" description="Disordered" evidence="1">
    <location>
        <begin position="836"/>
        <end position="877"/>
    </location>
</feature>
<dbReference type="KEGG" id="cjk:jk1043"/>
<sequence length="931" mass="98546">MKARFKTITSVATFSALALGTNVLTVPTALASPLGDNVVISAVYGGGGNKGATLKNDYVELFNPTDKPINLDGWTVQYLSASGNNIGKPIALSGTIQPKGFYLIKGAAGDGGTQEFVADANGDGLAMGGTKGTVVLADSSEKWAAGNPAIDIVGYGNARVNETAGTAALSNTTAAARNEDGKDTDDNSADFTVGDPKPRFSGGDALNPNAEAPDNPETPAQPENPKQPGEPGQPGDAEEHKISDIQGTGEKSPLVDKQVKTAGWVTASYPSGGLDGFVIQEGGATQLRKAGEASQAVFVYTGKGGTPADLGKCVVVTGTVGEHYGSTQLGSAKYTESDNPSEDCGEKPEPITDAVPLDEETREANEHMMFQPSATYTVTNNYELNQYGSVDLVEGDEPLYQATSKVAPGKEAQDYEAENAKQVVTLDDGATLNFFRGKDAQNTPQPYLKTAEGIKSLRTGDQVSFSQPTVLSYGFNKWSLQPTSQITGDTAQADLPISWEDSRPAEENGPEEVGGSHSIASFNVLNYFTDLGQDQGNCGSYKDREGNPVTANKCDVRGAYSEQAFKDQQEKIVKAINTLDVSVLGLEEIQNSAKFGKDRDAALKHLVDELNAAGGKWEYVKTPATVAKNEDVIRTAFIYQPDKVEPVGESKILDVEAFDQIARQPLAQQFKNKGAKDEQAFVAVVNHYKSKGSVARGDADTGDGQGNNAKLRAEMSSQLVKWLSEDADFKDKPQFILGDFNAYAKEDAIRIIEEAGYTNLETKFDAGHSYQFGGRVGSLDHVLANQKAAEMATGADVWDINADESVAFEYSRRNYNVVDFYEPNVFRASDHDPIKVGFNAPGADPKPAPNPDDSTNPDKPGGSSGSAGSTGSLGGSKTELSGSAKAGIITTIILGIIGLGAAGAGLWGWVNHLIPASAVPNWLRPYLPPQR</sequence>
<evidence type="ECO:0000259" key="4">
    <source>
        <dbReference type="PROSITE" id="PS51841"/>
    </source>
</evidence>
<dbReference type="CDD" id="cd04486">
    <property type="entry name" value="YhcR_OBF_like"/>
    <property type="match status" value="1"/>
</dbReference>
<dbReference type="NCBIfam" id="NF033681">
    <property type="entry name" value="ExeM_NucH_DNase"/>
    <property type="match status" value="1"/>
</dbReference>
<dbReference type="PANTHER" id="PTHR42834:SF1">
    <property type="entry name" value="ENDONUCLEASE_EXONUCLEASE_PHOSPHATASE FAMILY PROTEIN (AFU_ORTHOLOGUE AFUA_3G09210)"/>
    <property type="match status" value="1"/>
</dbReference>
<dbReference type="eggNOG" id="COG2374">
    <property type="taxonomic scope" value="Bacteria"/>
</dbReference>
<feature type="domain" description="LTD" evidence="4">
    <location>
        <begin position="25"/>
        <end position="157"/>
    </location>
</feature>
<keyword evidence="2" id="KW-0472">Membrane</keyword>
<dbReference type="InterPro" id="IPR001322">
    <property type="entry name" value="Lamin_tail_dom"/>
</dbReference>
<dbReference type="SUPFAM" id="SSF74853">
    <property type="entry name" value="Lamin A/C globular tail domain"/>
    <property type="match status" value="1"/>
</dbReference>
<dbReference type="EMBL" id="CR931997">
    <property type="protein sequence ID" value="CAI37207.1"/>
    <property type="molecule type" value="Genomic_DNA"/>
</dbReference>
<dbReference type="AlphaFoldDB" id="Q4JVF0"/>
<dbReference type="PROSITE" id="PS51841">
    <property type="entry name" value="LTD"/>
    <property type="match status" value="1"/>
</dbReference>
<dbReference type="Pfam" id="PF00932">
    <property type="entry name" value="LTD"/>
    <property type="match status" value="1"/>
</dbReference>
<evidence type="ECO:0000256" key="2">
    <source>
        <dbReference type="SAM" id="Phobius"/>
    </source>
</evidence>
<dbReference type="RefSeq" id="WP_011273610.1">
    <property type="nucleotide sequence ID" value="NC_007164.1"/>
</dbReference>
<evidence type="ECO:0000256" key="3">
    <source>
        <dbReference type="SAM" id="SignalP"/>
    </source>
</evidence>
<dbReference type="OrthoDB" id="1016457at2"/>
<feature type="chain" id="PRO_5004239706" evidence="3">
    <location>
        <begin position="32"/>
        <end position="931"/>
    </location>
</feature>
<evidence type="ECO:0000313" key="6">
    <source>
        <dbReference type="Proteomes" id="UP000000545"/>
    </source>
</evidence>
<feature type="transmembrane region" description="Helical" evidence="2">
    <location>
        <begin position="886"/>
        <end position="910"/>
    </location>
</feature>
<organism evidence="5 6">
    <name type="scientific">Corynebacterium jeikeium (strain K411)</name>
    <dbReference type="NCBI Taxonomy" id="306537"/>
    <lineage>
        <taxon>Bacteria</taxon>
        <taxon>Bacillati</taxon>
        <taxon>Actinomycetota</taxon>
        <taxon>Actinomycetes</taxon>
        <taxon>Mycobacteriales</taxon>
        <taxon>Corynebacteriaceae</taxon>
        <taxon>Corynebacterium</taxon>
    </lineage>
</organism>
<feature type="region of interest" description="Disordered" evidence="1">
    <location>
        <begin position="171"/>
        <end position="240"/>
    </location>
</feature>
<dbReference type="PATRIC" id="fig|306537.10.peg.1055"/>
<gene>
    <name evidence="5" type="primary">nucH</name>
    <name evidence="5" type="ordered locus">jk1043</name>
</gene>
<keyword evidence="2" id="KW-0812">Transmembrane</keyword>
<dbReference type="eggNOG" id="COG1749">
    <property type="taxonomic scope" value="Bacteria"/>
</dbReference>
<dbReference type="HOGENOM" id="CLU_006338_2_0_11"/>
<feature type="region of interest" description="Disordered" evidence="1">
    <location>
        <begin position="329"/>
        <end position="352"/>
    </location>
</feature>
<keyword evidence="6" id="KW-1185">Reference proteome</keyword>
<feature type="compositionally biased region" description="Low complexity" evidence="1">
    <location>
        <begin position="866"/>
        <end position="877"/>
    </location>
</feature>
<proteinExistence type="predicted"/>
<dbReference type="CDD" id="cd10283">
    <property type="entry name" value="MnuA_DNase1-like"/>
    <property type="match status" value="1"/>
</dbReference>
<feature type="signal peptide" evidence="3">
    <location>
        <begin position="1"/>
        <end position="31"/>
    </location>
</feature>
<dbReference type="Proteomes" id="UP000000545">
    <property type="component" value="Chromosome"/>
</dbReference>
<name>Q4JVF0_CORJK</name>
<reference evidence="5 6" key="1">
    <citation type="journal article" date="2005" name="J. Bacteriol.">
        <title>Complete genome sequence and analysis of the multiresistant nosocomial pathogen Corynebacterium jeikeium K411, a lipid-requiring bacterium of the human skin flora.</title>
        <authorList>
            <person name="Tauch A."/>
            <person name="Kaiser O."/>
            <person name="Hain T."/>
            <person name="Goesmann A."/>
            <person name="Weisshaar B."/>
            <person name="Albersmeier A."/>
            <person name="Bekel T."/>
            <person name="Bischoff N."/>
            <person name="Brune I."/>
            <person name="Chakraborty T."/>
            <person name="Kalinowski J."/>
            <person name="Meyer F."/>
            <person name="Rupp O."/>
            <person name="Schneiker S."/>
            <person name="Viehoever P."/>
            <person name="Puehler A."/>
        </authorList>
    </citation>
    <scope>NUCLEOTIDE SEQUENCE [LARGE SCALE GENOMIC DNA]</scope>
    <source>
        <strain evidence="5 6">K411</strain>
    </source>
</reference>
<keyword evidence="3" id="KW-0732">Signal</keyword>
<dbReference type="InterPro" id="IPR036415">
    <property type="entry name" value="Lamin_tail_dom_sf"/>
</dbReference>
<dbReference type="STRING" id="306537.jk1043"/>
<protein>
    <submittedName>
        <fullName evidence="5">Putative extracellular nuclease</fullName>
    </submittedName>
</protein>
<dbReference type="InterPro" id="IPR036691">
    <property type="entry name" value="Endo/exonu/phosph_ase_sf"/>
</dbReference>
<accession>Q4JVF0</accession>
<dbReference type="SUPFAM" id="SSF56219">
    <property type="entry name" value="DNase I-like"/>
    <property type="match status" value="1"/>
</dbReference>
<keyword evidence="2" id="KW-1133">Transmembrane helix</keyword>
<dbReference type="InterPro" id="IPR047971">
    <property type="entry name" value="ExeM-like"/>
</dbReference>
<dbReference type="Gene3D" id="3.60.10.10">
    <property type="entry name" value="Endonuclease/exonuclease/phosphatase"/>
    <property type="match status" value="1"/>
</dbReference>
<evidence type="ECO:0000313" key="5">
    <source>
        <dbReference type="EMBL" id="CAI37207.1"/>
    </source>
</evidence>
<dbReference type="PANTHER" id="PTHR42834">
    <property type="entry name" value="ENDONUCLEASE/EXONUCLEASE/PHOSPHATASE FAMILY PROTEIN (AFU_ORTHOLOGUE AFUA_3G09210)"/>
    <property type="match status" value="1"/>
</dbReference>
<evidence type="ECO:0000256" key="1">
    <source>
        <dbReference type="SAM" id="MobiDB-lite"/>
    </source>
</evidence>